<dbReference type="InterPro" id="IPR012332">
    <property type="entry name" value="Autotransporter_pectin_lyase_C"/>
</dbReference>
<evidence type="ECO:0000256" key="2">
    <source>
        <dbReference type="SAM" id="Phobius"/>
    </source>
</evidence>
<feature type="compositionally biased region" description="Basic and acidic residues" evidence="1">
    <location>
        <begin position="518"/>
        <end position="531"/>
    </location>
</feature>
<dbReference type="EMBL" id="JAOQJX010000004">
    <property type="protein sequence ID" value="MCU6746832.1"/>
    <property type="molecule type" value="Genomic_DNA"/>
</dbReference>
<reference evidence="4 5" key="1">
    <citation type="journal article" date="2021" name="ISME Commun">
        <title>Automated analysis of genomic sequences facilitates high-throughput and comprehensive description of bacteria.</title>
        <authorList>
            <person name="Hitch T.C.A."/>
        </authorList>
    </citation>
    <scope>NUCLEOTIDE SEQUENCE [LARGE SCALE GENOMIC DNA]</scope>
    <source>
        <strain evidence="4 5">H2_18</strain>
    </source>
</reference>
<dbReference type="RefSeq" id="WP_059066336.1">
    <property type="nucleotide sequence ID" value="NZ_JAOQJX010000004.1"/>
</dbReference>
<feature type="transmembrane region" description="Helical" evidence="2">
    <location>
        <begin position="548"/>
        <end position="567"/>
    </location>
</feature>
<comment type="caution">
    <text evidence="4">The sequence shown here is derived from an EMBL/GenBank/DDBJ whole genome shotgun (WGS) entry which is preliminary data.</text>
</comment>
<proteinExistence type="predicted"/>
<accession>A0ABT2TAC8</accession>
<evidence type="ECO:0008006" key="6">
    <source>
        <dbReference type="Google" id="ProtNLM"/>
    </source>
</evidence>
<evidence type="ECO:0000313" key="4">
    <source>
        <dbReference type="EMBL" id="MCU6746832.1"/>
    </source>
</evidence>
<dbReference type="Proteomes" id="UP001652394">
    <property type="component" value="Unassembled WGS sequence"/>
</dbReference>
<keyword evidence="2" id="KW-0472">Membrane</keyword>
<feature type="chain" id="PRO_5047215342" description="Gram-positive cocci surface proteins LPxTG domain-containing protein" evidence="3">
    <location>
        <begin position="26"/>
        <end position="573"/>
    </location>
</feature>
<keyword evidence="3" id="KW-0732">Signal</keyword>
<protein>
    <recommendedName>
        <fullName evidence="6">Gram-positive cocci surface proteins LPxTG domain-containing protein</fullName>
    </recommendedName>
</protein>
<evidence type="ECO:0000256" key="1">
    <source>
        <dbReference type="SAM" id="MobiDB-lite"/>
    </source>
</evidence>
<evidence type="ECO:0000256" key="3">
    <source>
        <dbReference type="SAM" id="SignalP"/>
    </source>
</evidence>
<sequence>MRKKVLPMLLALCMLVALLPITTHAQDYTEWNDSANLPTSDGVYKLTTNVTLETEFSKYPSVRGNVVLDLNGHTVTVAGYGQYAYFLYSGASLTIEDNLGGGKITNAGTGSMKTLIQVNGGSLTLAGGTLENGSANGYALFANSGSAVQISGGTVINNASGGHALQVNGDGTAVTMTDGVIENTAEGADAVYVNNGSFALGGGTVKTSATYSSKAAIYANNGAAAVTISGGNIESASMGVYAALTPVSVTGGTITSTGHPFQTRYTTIEPADGSEVIVNSDKELFYTFSGSNNSVHGGDFYVPGITKAYTSENPSTTTITAGVFETPPTDYVSGDEIVLGYTGENGNLYVVGTEDLINAAIDVMAEPGSQLEILKGDADLQIDKAGITVSNSGGGSVSVNGQEVTGQDPVVTHINVKKVERKEATCTTDGNIAYWYCEDCGKYFKDAQLTEEITQEETVLKAKGHTAVKVSAKAATAKEAGNIEYWYCSACDKYFKDAALTQEISQKDTILPATGSKDPGKDTGKTEEKAPAKTSSVPSTGDHANVSVLWILLAAAAVCGTGAFVGIRKNRRK</sequence>
<keyword evidence="5" id="KW-1185">Reference proteome</keyword>
<evidence type="ECO:0000313" key="5">
    <source>
        <dbReference type="Proteomes" id="UP001652394"/>
    </source>
</evidence>
<gene>
    <name evidence="4" type="ORF">OCV51_04010</name>
</gene>
<dbReference type="Gene3D" id="2.160.20.20">
    <property type="match status" value="1"/>
</dbReference>
<organism evidence="4 5">
    <name type="scientific">Faecalicatena acetigenes</name>
    <dbReference type="NCBI Taxonomy" id="2981790"/>
    <lineage>
        <taxon>Bacteria</taxon>
        <taxon>Bacillati</taxon>
        <taxon>Bacillota</taxon>
        <taxon>Clostridia</taxon>
        <taxon>Lachnospirales</taxon>
        <taxon>Lachnospiraceae</taxon>
        <taxon>Faecalicatena</taxon>
    </lineage>
</organism>
<keyword evidence="2" id="KW-1133">Transmembrane helix</keyword>
<feature type="signal peptide" evidence="3">
    <location>
        <begin position="1"/>
        <end position="25"/>
    </location>
</feature>
<name>A0ABT2TAC8_9FIRM</name>
<keyword evidence="2" id="KW-0812">Transmembrane</keyword>
<feature type="region of interest" description="Disordered" evidence="1">
    <location>
        <begin position="510"/>
        <end position="540"/>
    </location>
</feature>